<dbReference type="SUPFAM" id="SSF49590">
    <property type="entry name" value="PHL pollen allergen"/>
    <property type="match status" value="1"/>
</dbReference>
<dbReference type="PROSITE" id="PS50842">
    <property type="entry name" value="EXPANSIN_EG45"/>
    <property type="match status" value="1"/>
</dbReference>
<evidence type="ECO:0000313" key="5">
    <source>
        <dbReference type="EMBL" id="PHT92821.1"/>
    </source>
</evidence>
<name>A0A1U8FBJ1_CAPAN</name>
<dbReference type="Gene3D" id="2.60.40.760">
    <property type="entry name" value="Expansin, cellulose-binding-like domain"/>
    <property type="match status" value="1"/>
</dbReference>
<gene>
    <name evidence="5" type="ORF">T459_00703</name>
</gene>
<comment type="similarity">
    <text evidence="1">Belongs to the expansin family.</text>
</comment>
<reference evidence="5 6" key="1">
    <citation type="journal article" date="2014" name="Nat. Genet.">
        <title>Genome sequence of the hot pepper provides insights into the evolution of pungency in Capsicum species.</title>
        <authorList>
            <person name="Kim S."/>
            <person name="Park M."/>
            <person name="Yeom S.I."/>
            <person name="Kim Y.M."/>
            <person name="Lee J.M."/>
            <person name="Lee H.A."/>
            <person name="Seo E."/>
            <person name="Choi J."/>
            <person name="Cheong K."/>
            <person name="Kim K.T."/>
            <person name="Jung K."/>
            <person name="Lee G.W."/>
            <person name="Oh S.K."/>
            <person name="Bae C."/>
            <person name="Kim S.B."/>
            <person name="Lee H.Y."/>
            <person name="Kim S.Y."/>
            <person name="Kim M.S."/>
            <person name="Kang B.C."/>
            <person name="Jo Y.D."/>
            <person name="Yang H.B."/>
            <person name="Jeong H.J."/>
            <person name="Kang W.H."/>
            <person name="Kwon J.K."/>
            <person name="Shin C."/>
            <person name="Lim J.Y."/>
            <person name="Park J.H."/>
            <person name="Huh J.H."/>
            <person name="Kim J.S."/>
            <person name="Kim B.D."/>
            <person name="Cohen O."/>
            <person name="Paran I."/>
            <person name="Suh M.C."/>
            <person name="Lee S.B."/>
            <person name="Kim Y.K."/>
            <person name="Shin Y."/>
            <person name="Noh S.J."/>
            <person name="Park J."/>
            <person name="Seo Y.S."/>
            <person name="Kwon S.Y."/>
            <person name="Kim H.A."/>
            <person name="Park J.M."/>
            <person name="Kim H.J."/>
            <person name="Choi S.B."/>
            <person name="Bosland P.W."/>
            <person name="Reeves G."/>
            <person name="Jo S.H."/>
            <person name="Lee B.W."/>
            <person name="Cho H.T."/>
            <person name="Choi H.S."/>
            <person name="Lee M.S."/>
            <person name="Yu Y."/>
            <person name="Do Choi Y."/>
            <person name="Park B.S."/>
            <person name="van Deynze A."/>
            <person name="Ashrafi H."/>
            <person name="Hill T."/>
            <person name="Kim W.T."/>
            <person name="Pai H.S."/>
            <person name="Ahn H.K."/>
            <person name="Yeam I."/>
            <person name="Giovannoni J.J."/>
            <person name="Rose J.K."/>
            <person name="Sorensen I."/>
            <person name="Lee S.J."/>
            <person name="Kim R.W."/>
            <person name="Choi I.Y."/>
            <person name="Choi B.S."/>
            <person name="Lim J.S."/>
            <person name="Lee Y.H."/>
            <person name="Choi D."/>
        </authorList>
    </citation>
    <scope>NUCLEOTIDE SEQUENCE [LARGE SCALE GENOMIC DNA]</scope>
    <source>
        <strain evidence="6">cv. CM334</strain>
    </source>
</reference>
<keyword evidence="6" id="KW-1185">Reference proteome</keyword>
<evidence type="ECO:0000313" key="6">
    <source>
        <dbReference type="Proteomes" id="UP000222542"/>
    </source>
</evidence>
<evidence type="ECO:0000259" key="3">
    <source>
        <dbReference type="PROSITE" id="PS50842"/>
    </source>
</evidence>
<dbReference type="InterPro" id="IPR007112">
    <property type="entry name" value="Expansin/allergen_DPBB_dom"/>
</dbReference>
<dbReference type="PANTHER" id="PTHR31692">
    <property type="entry name" value="EXPANSIN-B3"/>
    <property type="match status" value="1"/>
</dbReference>
<dbReference type="SMR" id="A0A1U8FBJ1"/>
<evidence type="ECO:0008006" key="7">
    <source>
        <dbReference type="Google" id="ProtNLM"/>
    </source>
</evidence>
<dbReference type="OrthoDB" id="5823761at2759"/>
<dbReference type="InterPro" id="IPR036908">
    <property type="entry name" value="RlpA-like_sf"/>
</dbReference>
<dbReference type="PROSITE" id="PS50843">
    <property type="entry name" value="EXPANSIN_CBD"/>
    <property type="match status" value="1"/>
</dbReference>
<dbReference type="Gene3D" id="2.40.40.10">
    <property type="entry name" value="RlpA-like domain"/>
    <property type="match status" value="1"/>
</dbReference>
<dbReference type="GO" id="GO:0005576">
    <property type="term" value="C:extracellular region"/>
    <property type="evidence" value="ECO:0007669"/>
    <property type="project" value="InterPro"/>
</dbReference>
<dbReference type="PRINTS" id="PR01225">
    <property type="entry name" value="EXPANSNFAMLY"/>
</dbReference>
<sequence length="250" mass="27627">MDFSLKHCTLLICLILILPALCYSQTYVSKAGYYNTDDGMGNPKGACGYEEYGRTVNNGEVCAVSRRLFKNGASCGGCYQVRCRNKGLCSQEGVKVMATDYGEGHGTDFILSYRGFAKLAKQSSMAQVLFAKGTVDVEYRRVSCRFGSNLMVKIHERSKYPNYLSLVVMNQGGASDILALEVYEEETSSWISMRRAYGAVFDLSNPPDGDLQVRFLISAAAETKWVQSERAIIPAEWSVGETIETDIQVS</sequence>
<dbReference type="Pfam" id="PF03330">
    <property type="entry name" value="DPBB_1"/>
    <property type="match status" value="1"/>
</dbReference>
<dbReference type="InterPro" id="IPR036749">
    <property type="entry name" value="Expansin_CBD_sf"/>
</dbReference>
<dbReference type="OMA" id="QDCQEWK"/>
<dbReference type="InterPro" id="IPR007118">
    <property type="entry name" value="Expan_Lol_pI"/>
</dbReference>
<keyword evidence="2" id="KW-0732">Signal</keyword>
<comment type="caution">
    <text evidence="5">The sequence shown here is derived from an EMBL/GenBank/DDBJ whole genome shotgun (WGS) entry which is preliminary data.</text>
</comment>
<dbReference type="InterPro" id="IPR007117">
    <property type="entry name" value="Expansin_CBD"/>
</dbReference>
<proteinExistence type="inferred from homology"/>
<dbReference type="Gramene" id="PHT92821">
    <property type="protein sequence ID" value="PHT92821"/>
    <property type="gene ID" value="T459_00703"/>
</dbReference>
<dbReference type="Pfam" id="PF01357">
    <property type="entry name" value="Expansin_C"/>
    <property type="match status" value="1"/>
</dbReference>
<feature type="chain" id="PRO_5030035423" description="Expansin-like B1" evidence="2">
    <location>
        <begin position="25"/>
        <end position="250"/>
    </location>
</feature>
<feature type="domain" description="Expansin-like CBD" evidence="4">
    <location>
        <begin position="162"/>
        <end position="245"/>
    </location>
</feature>
<dbReference type="EMBL" id="AYRZ02000001">
    <property type="protein sequence ID" value="PHT92821.1"/>
    <property type="molecule type" value="Genomic_DNA"/>
</dbReference>
<dbReference type="PANTHER" id="PTHR31692:SF66">
    <property type="entry name" value="EXPANSIN-LIKE B1"/>
    <property type="match status" value="1"/>
</dbReference>
<protein>
    <recommendedName>
        <fullName evidence="7">Expansin-like B1</fullName>
    </recommendedName>
</protein>
<dbReference type="InterPro" id="IPR009009">
    <property type="entry name" value="RlpA-like_DPBB"/>
</dbReference>
<dbReference type="Proteomes" id="UP000222542">
    <property type="component" value="Unassembled WGS sequence"/>
</dbReference>
<reference evidence="5 6" key="2">
    <citation type="journal article" date="2017" name="Genome Biol.">
        <title>New reference genome sequences of hot pepper reveal the massive evolution of plant disease-resistance genes by retroduplication.</title>
        <authorList>
            <person name="Kim S."/>
            <person name="Park J."/>
            <person name="Yeom S.I."/>
            <person name="Kim Y.M."/>
            <person name="Seo E."/>
            <person name="Kim K.T."/>
            <person name="Kim M.S."/>
            <person name="Lee J.M."/>
            <person name="Cheong K."/>
            <person name="Shin H.S."/>
            <person name="Kim S.B."/>
            <person name="Han K."/>
            <person name="Lee J."/>
            <person name="Park M."/>
            <person name="Lee H.A."/>
            <person name="Lee H.Y."/>
            <person name="Lee Y."/>
            <person name="Oh S."/>
            <person name="Lee J.H."/>
            <person name="Choi E."/>
            <person name="Choi E."/>
            <person name="Lee S.E."/>
            <person name="Jeon J."/>
            <person name="Kim H."/>
            <person name="Choi G."/>
            <person name="Song H."/>
            <person name="Lee J."/>
            <person name="Lee S.C."/>
            <person name="Kwon J.K."/>
            <person name="Lee H.Y."/>
            <person name="Koo N."/>
            <person name="Hong Y."/>
            <person name="Kim R.W."/>
            <person name="Kang W.H."/>
            <person name="Huh J.H."/>
            <person name="Kang B.C."/>
            <person name="Yang T.J."/>
            <person name="Lee Y.H."/>
            <person name="Bennetzen J.L."/>
            <person name="Choi D."/>
        </authorList>
    </citation>
    <scope>NUCLEOTIDE SEQUENCE [LARGE SCALE GENOMIC DNA]</scope>
    <source>
        <strain evidence="6">cv. CM334</strain>
    </source>
</reference>
<dbReference type="SUPFAM" id="SSF50685">
    <property type="entry name" value="Barwin-like endoglucanases"/>
    <property type="match status" value="1"/>
</dbReference>
<evidence type="ECO:0000259" key="4">
    <source>
        <dbReference type="PROSITE" id="PS50843"/>
    </source>
</evidence>
<feature type="signal peptide" evidence="2">
    <location>
        <begin position="1"/>
        <end position="24"/>
    </location>
</feature>
<dbReference type="KEGG" id="cann:107853166"/>
<dbReference type="GO" id="GO:0009653">
    <property type="term" value="P:anatomical structure morphogenesis"/>
    <property type="evidence" value="ECO:0007669"/>
    <property type="project" value="UniProtKB-ARBA"/>
</dbReference>
<evidence type="ECO:0000256" key="1">
    <source>
        <dbReference type="RuleBase" id="RU003460"/>
    </source>
</evidence>
<dbReference type="SMART" id="SM00837">
    <property type="entry name" value="DPBB_1"/>
    <property type="match status" value="1"/>
</dbReference>
<dbReference type="AlphaFoldDB" id="A0A1U8FBJ1"/>
<evidence type="ECO:0000256" key="2">
    <source>
        <dbReference type="SAM" id="SignalP"/>
    </source>
</evidence>
<organism evidence="5 6">
    <name type="scientific">Capsicum annuum</name>
    <name type="common">Capsicum pepper</name>
    <dbReference type="NCBI Taxonomy" id="4072"/>
    <lineage>
        <taxon>Eukaryota</taxon>
        <taxon>Viridiplantae</taxon>
        <taxon>Streptophyta</taxon>
        <taxon>Embryophyta</taxon>
        <taxon>Tracheophyta</taxon>
        <taxon>Spermatophyta</taxon>
        <taxon>Magnoliopsida</taxon>
        <taxon>eudicotyledons</taxon>
        <taxon>Gunneridae</taxon>
        <taxon>Pentapetalae</taxon>
        <taxon>asterids</taxon>
        <taxon>lamiids</taxon>
        <taxon>Solanales</taxon>
        <taxon>Solanaceae</taxon>
        <taxon>Solanoideae</taxon>
        <taxon>Capsiceae</taxon>
        <taxon>Capsicum</taxon>
    </lineage>
</organism>
<accession>A0A1U8FBJ1</accession>
<feature type="domain" description="Expansin-like EG45" evidence="3">
    <location>
        <begin position="44"/>
        <end position="149"/>
    </location>
</feature>